<evidence type="ECO:0000313" key="14">
    <source>
        <dbReference type="Proteomes" id="UP000290289"/>
    </source>
</evidence>
<evidence type="ECO:0000256" key="6">
    <source>
        <dbReference type="ARBA" id="ARBA00023125"/>
    </source>
</evidence>
<dbReference type="InterPro" id="IPR004365">
    <property type="entry name" value="NA-bd_OB_tRNA"/>
</dbReference>
<dbReference type="Gene3D" id="3.30.730.10">
    <property type="entry name" value="AP2/ERF domain"/>
    <property type="match status" value="2"/>
</dbReference>
<dbReference type="PANTHER" id="PTHR32467">
    <property type="entry name" value="AP2-LIKE ETHYLENE-RESPONSIVE TRANSCRIPTION FACTOR"/>
    <property type="match status" value="1"/>
</dbReference>
<feature type="compositionally biased region" description="Basic and acidic residues" evidence="11">
    <location>
        <begin position="642"/>
        <end position="662"/>
    </location>
</feature>
<dbReference type="SUPFAM" id="SSF54171">
    <property type="entry name" value="DNA-binding domain"/>
    <property type="match status" value="2"/>
</dbReference>
<keyword evidence="8" id="KW-0233">DNA recombination</keyword>
<dbReference type="InterPro" id="IPR016177">
    <property type="entry name" value="DNA-bd_dom_sf"/>
</dbReference>
<dbReference type="FunFam" id="3.30.730.10:FF:000002">
    <property type="entry name" value="AP2-like ethylene-responsive transcription factor"/>
    <property type="match status" value="1"/>
</dbReference>
<evidence type="ECO:0000256" key="4">
    <source>
        <dbReference type="ARBA" id="ARBA00022763"/>
    </source>
</evidence>
<keyword evidence="3" id="KW-0677">Repeat</keyword>
<gene>
    <name evidence="13" type="ORF">DVH24_002199</name>
</gene>
<dbReference type="PANTHER" id="PTHR32467:SF99">
    <property type="entry name" value="AP2-LIKE ETHYLENE-RESPONSIVE TRANSCRIPTION FACTOR AIL5"/>
    <property type="match status" value="1"/>
</dbReference>
<evidence type="ECO:0000256" key="5">
    <source>
        <dbReference type="ARBA" id="ARBA00023015"/>
    </source>
</evidence>
<dbReference type="EMBL" id="RDQH01000339">
    <property type="protein sequence ID" value="RXH78681.1"/>
    <property type="molecule type" value="Genomic_DNA"/>
</dbReference>
<evidence type="ECO:0000256" key="9">
    <source>
        <dbReference type="ARBA" id="ARBA00023204"/>
    </source>
</evidence>
<dbReference type="GO" id="GO:0006310">
    <property type="term" value="P:DNA recombination"/>
    <property type="evidence" value="ECO:0007669"/>
    <property type="project" value="UniProtKB-KW"/>
</dbReference>
<feature type="region of interest" description="Disordered" evidence="11">
    <location>
        <begin position="435"/>
        <end position="454"/>
    </location>
</feature>
<reference evidence="13 14" key="1">
    <citation type="submission" date="2018-10" db="EMBL/GenBank/DDBJ databases">
        <title>A high-quality apple genome assembly.</title>
        <authorList>
            <person name="Hu J."/>
        </authorList>
    </citation>
    <scope>NUCLEOTIDE SEQUENCE [LARGE SCALE GENOMIC DNA]</scope>
    <source>
        <strain evidence="14">cv. HFTH1</strain>
        <tissue evidence="13">Young leaf</tissue>
    </source>
</reference>
<keyword evidence="6" id="KW-0238">DNA-binding</keyword>
<organism evidence="13 14">
    <name type="scientific">Malus domestica</name>
    <name type="common">Apple</name>
    <name type="synonym">Pyrus malus</name>
    <dbReference type="NCBI Taxonomy" id="3750"/>
    <lineage>
        <taxon>Eukaryota</taxon>
        <taxon>Viridiplantae</taxon>
        <taxon>Streptophyta</taxon>
        <taxon>Embryophyta</taxon>
        <taxon>Tracheophyta</taxon>
        <taxon>Spermatophyta</taxon>
        <taxon>Magnoliopsida</taxon>
        <taxon>eudicotyledons</taxon>
        <taxon>Gunneridae</taxon>
        <taxon>Pentapetalae</taxon>
        <taxon>rosids</taxon>
        <taxon>fabids</taxon>
        <taxon>Rosales</taxon>
        <taxon>Rosaceae</taxon>
        <taxon>Amygdaloideae</taxon>
        <taxon>Maleae</taxon>
        <taxon>Malus</taxon>
    </lineage>
</organism>
<keyword evidence="14" id="KW-1185">Reference proteome</keyword>
<dbReference type="CDD" id="cd04478">
    <property type="entry name" value="RPA2_DBD_D"/>
    <property type="match status" value="1"/>
</dbReference>
<dbReference type="GO" id="GO:0003700">
    <property type="term" value="F:DNA-binding transcription factor activity"/>
    <property type="evidence" value="ECO:0007669"/>
    <property type="project" value="InterPro"/>
</dbReference>
<evidence type="ECO:0000256" key="3">
    <source>
        <dbReference type="ARBA" id="ARBA00022737"/>
    </source>
</evidence>
<sequence>MSFTQFDGSAAFSGGGFMPPQAAHSGTDTTFSSTKNRDIQTLLPLTVKQITDACVSAVDKSEFVIDSVDVNNVTLVGMVREKIGRITDVAFFLDDGTGRMECNKWFHEAKDANEMERILDGMYVRIHGRLKSFQGKKTLNVFSIRPVSDYNEIASHFIECIYVHLYNSRLRKPPADFGVTAQPHMTFPTNQLSGQYSFDGQSSIEVKVLEILSHPSYLLFFYLVGRKMAILEGAWSGREEGAHLEDIARQLKIPANDLIGNKLSENACSTAQHSSSSRWKSSQHSRLSGTTGNWLLGFSLSNHSHHHHPSPDLSLFEAFTSNSPTHSAATVAGHHHQGASPTSATDLSIFSSGINGPKLEDFLGGCTPAANTVTPTSLPQFATADHHHQITPLALSQNEIYDSELKTIAASFLRGFSTTATTTTTAATLQTTKLQNHHPLASSDPTPKKPADTFGQRTSIYRGVTRHRWTGRYEAHLWDNSCRREGQSRKGRQGGYDKEEKAARAYDLAALKYWGPTTTTNFPVINYEKELSEMKNMTRQEFVASLRRKSSGFSRGASIYRGVTRHHQHGRWQARIGRVAGNKDLYLGTFSTQEEAAEAYDIAAIKFRGLNAVTNFDMSRYDVKSIASSNLPIGGMSGKSKNSSDSDSKSIEGNRSADDRDLSSASSVTFASQQPSSSTLSFAIPLKQDPSSDYWSNIFGYNPSQNNTKNPTTVSVAPSSSLFQSRAIGSYGNNSSPIPFNMDFSSTFSTSASETNNGYFGNFNIDGQQHQEQLQHHQHEQSTITGSGSIPFATPIASNSNNGYETSSGYGSWIAPSIHTFQTHAKTNLFQTPIFGME</sequence>
<dbReference type="Pfam" id="PF01336">
    <property type="entry name" value="tRNA_anti-codon"/>
    <property type="match status" value="1"/>
</dbReference>
<dbReference type="STRING" id="3750.A0A498IAV2"/>
<name>A0A498IAV2_MALDO</name>
<keyword evidence="2" id="KW-0235">DNA replication</keyword>
<evidence type="ECO:0000313" key="13">
    <source>
        <dbReference type="EMBL" id="RXH78681.1"/>
    </source>
</evidence>
<evidence type="ECO:0000256" key="10">
    <source>
        <dbReference type="ARBA" id="ARBA00023242"/>
    </source>
</evidence>
<keyword evidence="9" id="KW-0234">DNA repair</keyword>
<feature type="domain" description="AP2/ERF" evidence="12">
    <location>
        <begin position="460"/>
        <end position="523"/>
    </location>
</feature>
<keyword evidence="4" id="KW-0227">DNA damage</keyword>
<dbReference type="InterPro" id="IPR036955">
    <property type="entry name" value="AP2/ERF_dom_sf"/>
</dbReference>
<dbReference type="GO" id="GO:0005634">
    <property type="term" value="C:nucleus"/>
    <property type="evidence" value="ECO:0007669"/>
    <property type="project" value="UniProtKB-SubCell"/>
</dbReference>
<dbReference type="Pfam" id="PF00847">
    <property type="entry name" value="AP2"/>
    <property type="match status" value="1"/>
</dbReference>
<comment type="subcellular location">
    <subcellularLocation>
        <location evidence="1">Nucleus</location>
    </subcellularLocation>
</comment>
<accession>A0A498IAV2</accession>
<dbReference type="PRINTS" id="PR00367">
    <property type="entry name" value="ETHRSPELEMNT"/>
</dbReference>
<evidence type="ECO:0000256" key="1">
    <source>
        <dbReference type="ARBA" id="ARBA00004123"/>
    </source>
</evidence>
<comment type="caution">
    <text evidence="13">The sequence shown here is derived from an EMBL/GenBank/DDBJ whole genome shotgun (WGS) entry which is preliminary data.</text>
</comment>
<proteinExistence type="predicted"/>
<dbReference type="AlphaFoldDB" id="A0A498IAV2"/>
<dbReference type="InterPro" id="IPR001471">
    <property type="entry name" value="AP2/ERF_dom"/>
</dbReference>
<evidence type="ECO:0000256" key="7">
    <source>
        <dbReference type="ARBA" id="ARBA00023163"/>
    </source>
</evidence>
<dbReference type="Gene3D" id="2.40.50.140">
    <property type="entry name" value="Nucleic acid-binding proteins"/>
    <property type="match status" value="1"/>
</dbReference>
<dbReference type="GO" id="GO:0006281">
    <property type="term" value="P:DNA repair"/>
    <property type="evidence" value="ECO:0007669"/>
    <property type="project" value="UniProtKB-KW"/>
</dbReference>
<dbReference type="PROSITE" id="PS51032">
    <property type="entry name" value="AP2_ERF"/>
    <property type="match status" value="2"/>
</dbReference>
<protein>
    <recommendedName>
        <fullName evidence="12">AP2/ERF domain-containing protein</fullName>
    </recommendedName>
</protein>
<dbReference type="FunFam" id="2.40.50.140:FF:000184">
    <property type="entry name" value="replication protein A 32 kDa subunit A-like"/>
    <property type="match status" value="1"/>
</dbReference>
<evidence type="ECO:0000259" key="12">
    <source>
        <dbReference type="PROSITE" id="PS51032"/>
    </source>
</evidence>
<dbReference type="FunFam" id="3.30.730.10:FF:000003">
    <property type="entry name" value="AP2-like ethylene-responsive transcription factor ANT"/>
    <property type="match status" value="1"/>
</dbReference>
<dbReference type="Proteomes" id="UP000290289">
    <property type="component" value="Chromosome 13"/>
</dbReference>
<dbReference type="GO" id="GO:0003677">
    <property type="term" value="F:DNA binding"/>
    <property type="evidence" value="ECO:0007669"/>
    <property type="project" value="UniProtKB-KW"/>
</dbReference>
<dbReference type="SUPFAM" id="SSF50249">
    <property type="entry name" value="Nucleic acid-binding proteins"/>
    <property type="match status" value="1"/>
</dbReference>
<feature type="region of interest" description="Disordered" evidence="11">
    <location>
        <begin position="632"/>
        <end position="670"/>
    </location>
</feature>
<evidence type="ECO:0000256" key="2">
    <source>
        <dbReference type="ARBA" id="ARBA00022705"/>
    </source>
</evidence>
<dbReference type="GO" id="GO:0006260">
    <property type="term" value="P:DNA replication"/>
    <property type="evidence" value="ECO:0007669"/>
    <property type="project" value="UniProtKB-KW"/>
</dbReference>
<dbReference type="SMART" id="SM00380">
    <property type="entry name" value="AP2"/>
    <property type="match status" value="2"/>
</dbReference>
<feature type="domain" description="AP2/ERF" evidence="12">
    <location>
        <begin position="559"/>
        <end position="617"/>
    </location>
</feature>
<evidence type="ECO:0000256" key="8">
    <source>
        <dbReference type="ARBA" id="ARBA00023172"/>
    </source>
</evidence>
<keyword evidence="10" id="KW-0539">Nucleus</keyword>
<dbReference type="InterPro" id="IPR012340">
    <property type="entry name" value="NA-bd_OB-fold"/>
</dbReference>
<keyword evidence="5" id="KW-0805">Transcription regulation</keyword>
<keyword evidence="7" id="KW-0804">Transcription</keyword>
<dbReference type="CDD" id="cd00018">
    <property type="entry name" value="AP2"/>
    <property type="match status" value="2"/>
</dbReference>
<evidence type="ECO:0000256" key="11">
    <source>
        <dbReference type="SAM" id="MobiDB-lite"/>
    </source>
</evidence>